<dbReference type="AlphaFoldDB" id="B9S5H3"/>
<evidence type="ECO:0000313" key="1">
    <source>
        <dbReference type="EMBL" id="EEF41098.1"/>
    </source>
</evidence>
<dbReference type="InParanoid" id="B9S5H3"/>
<dbReference type="EMBL" id="EQ973874">
    <property type="protein sequence ID" value="EEF41098.1"/>
    <property type="molecule type" value="Genomic_DNA"/>
</dbReference>
<proteinExistence type="predicted"/>
<gene>
    <name evidence="1" type="ORF">RCOM_0976100</name>
</gene>
<keyword evidence="2" id="KW-1185">Reference proteome</keyword>
<protein>
    <submittedName>
        <fullName evidence="1">Uncharacterized protein</fullName>
    </submittedName>
</protein>
<sequence>MMIPLHIDMAWRAGGVVGTLIYTSCVQLKWKARDWIYCVASPQDLMLHGD</sequence>
<reference evidence="2" key="1">
    <citation type="journal article" date="2010" name="Nat. Biotechnol.">
        <title>Draft genome sequence of the oilseed species Ricinus communis.</title>
        <authorList>
            <person name="Chan A.P."/>
            <person name="Crabtree J."/>
            <person name="Zhao Q."/>
            <person name="Lorenzi H."/>
            <person name="Orvis J."/>
            <person name="Puiu D."/>
            <person name="Melake-Berhan A."/>
            <person name="Jones K.M."/>
            <person name="Redman J."/>
            <person name="Chen G."/>
            <person name="Cahoon E.B."/>
            <person name="Gedil M."/>
            <person name="Stanke M."/>
            <person name="Haas B.J."/>
            <person name="Wortman J.R."/>
            <person name="Fraser-Liggett C.M."/>
            <person name="Ravel J."/>
            <person name="Rabinowicz P.D."/>
        </authorList>
    </citation>
    <scope>NUCLEOTIDE SEQUENCE [LARGE SCALE GENOMIC DNA]</scope>
    <source>
        <strain evidence="2">cv. Hale</strain>
    </source>
</reference>
<evidence type="ECO:0000313" key="2">
    <source>
        <dbReference type="Proteomes" id="UP000008311"/>
    </source>
</evidence>
<name>B9S5H3_RICCO</name>
<organism evidence="1 2">
    <name type="scientific">Ricinus communis</name>
    <name type="common">Castor bean</name>
    <dbReference type="NCBI Taxonomy" id="3988"/>
    <lineage>
        <taxon>Eukaryota</taxon>
        <taxon>Viridiplantae</taxon>
        <taxon>Streptophyta</taxon>
        <taxon>Embryophyta</taxon>
        <taxon>Tracheophyta</taxon>
        <taxon>Spermatophyta</taxon>
        <taxon>Magnoliopsida</taxon>
        <taxon>eudicotyledons</taxon>
        <taxon>Gunneridae</taxon>
        <taxon>Pentapetalae</taxon>
        <taxon>rosids</taxon>
        <taxon>fabids</taxon>
        <taxon>Malpighiales</taxon>
        <taxon>Euphorbiaceae</taxon>
        <taxon>Acalyphoideae</taxon>
        <taxon>Acalypheae</taxon>
        <taxon>Ricinus</taxon>
    </lineage>
</organism>
<dbReference type="Proteomes" id="UP000008311">
    <property type="component" value="Unassembled WGS sequence"/>
</dbReference>
<accession>B9S5H3</accession>